<sequence length="171" mass="19466">MKLRPRQGEYNPFYEMYIGLVPEGELLTILQAQHQTVLGWLESLSEEQWEHRYAPDKWSVKQVVGHISDNERIMAYRLLCIARGETGPLPGYDQDIYVPGASFDGLATAYLLEELRLVRHSTLSLLAGLNDEAWQRQGNVNGGPMTPLALACIIIGHELHHLNVLKERYIE</sequence>
<gene>
    <name evidence="2" type="ORF">CF651_29360</name>
</gene>
<comment type="caution">
    <text evidence="2">The sequence shown here is derived from an EMBL/GenBank/DDBJ whole genome shotgun (WGS) entry which is preliminary data.</text>
</comment>
<dbReference type="Proteomes" id="UP000215509">
    <property type="component" value="Unassembled WGS sequence"/>
</dbReference>
<dbReference type="RefSeq" id="WP_094018415.1">
    <property type="nucleotide sequence ID" value="NZ_NMQW01000057.1"/>
</dbReference>
<dbReference type="SUPFAM" id="SSF109854">
    <property type="entry name" value="DinB/YfiT-like putative metalloenzymes"/>
    <property type="match status" value="1"/>
</dbReference>
<keyword evidence="3" id="KW-1185">Reference proteome</keyword>
<dbReference type="InterPro" id="IPR024775">
    <property type="entry name" value="DinB-like"/>
</dbReference>
<protein>
    <submittedName>
        <fullName evidence="2">Squalene--hopene cyclase</fullName>
    </submittedName>
</protein>
<accession>A0A229UHA7</accession>
<dbReference type="Gene3D" id="1.20.120.450">
    <property type="entry name" value="dinb family like domain"/>
    <property type="match status" value="1"/>
</dbReference>
<dbReference type="EMBL" id="NMQW01000057">
    <property type="protein sequence ID" value="OXM82773.1"/>
    <property type="molecule type" value="Genomic_DNA"/>
</dbReference>
<proteinExistence type="predicted"/>
<dbReference type="InterPro" id="IPR034660">
    <property type="entry name" value="DinB/YfiT-like"/>
</dbReference>
<dbReference type="Pfam" id="PF12867">
    <property type="entry name" value="DinB_2"/>
    <property type="match status" value="1"/>
</dbReference>
<evidence type="ECO:0000259" key="1">
    <source>
        <dbReference type="Pfam" id="PF12867"/>
    </source>
</evidence>
<dbReference type="AlphaFoldDB" id="A0A229UHA7"/>
<organism evidence="2 3">
    <name type="scientific">Paenibacillus rigui</name>
    <dbReference type="NCBI Taxonomy" id="554312"/>
    <lineage>
        <taxon>Bacteria</taxon>
        <taxon>Bacillati</taxon>
        <taxon>Bacillota</taxon>
        <taxon>Bacilli</taxon>
        <taxon>Bacillales</taxon>
        <taxon>Paenibacillaceae</taxon>
        <taxon>Paenibacillus</taxon>
    </lineage>
</organism>
<evidence type="ECO:0000313" key="2">
    <source>
        <dbReference type="EMBL" id="OXM82773.1"/>
    </source>
</evidence>
<dbReference type="OrthoDB" id="9793216at2"/>
<reference evidence="2 3" key="1">
    <citation type="submission" date="2017-07" db="EMBL/GenBank/DDBJ databases">
        <title>Genome sequencing and assembly of Paenibacillus rigui.</title>
        <authorList>
            <person name="Mayilraj S."/>
        </authorList>
    </citation>
    <scope>NUCLEOTIDE SEQUENCE [LARGE SCALE GENOMIC DNA]</scope>
    <source>
        <strain evidence="2 3">JCM 16352</strain>
    </source>
</reference>
<feature type="domain" description="DinB-like" evidence="1">
    <location>
        <begin position="30"/>
        <end position="164"/>
    </location>
</feature>
<evidence type="ECO:0000313" key="3">
    <source>
        <dbReference type="Proteomes" id="UP000215509"/>
    </source>
</evidence>
<name>A0A229UHA7_9BACL</name>